<accession>A0ABS2XFR7</accession>
<name>A0ABS2XFR7_POLSP</name>
<feature type="non-terminal residue" evidence="1">
    <location>
        <position position="1"/>
    </location>
</feature>
<protein>
    <submittedName>
        <fullName evidence="1">CA2D1 protein</fullName>
    </submittedName>
</protein>
<dbReference type="Proteomes" id="UP001166093">
    <property type="component" value="Unassembled WGS sequence"/>
</dbReference>
<comment type="caution">
    <text evidence="1">The sequence shown here is derived from an EMBL/GenBank/DDBJ whole genome shotgun (WGS) entry which is preliminary data.</text>
</comment>
<sequence>LIYRVKTWVDKMQEDLVTLARTASGVDQLGAVFLKNRDSYTVEMNNAQQLVESAAWNIEKLLLNRSMALEVSTECCVSKCVPKQTFNVPTLYIMYVCLRLL</sequence>
<evidence type="ECO:0000313" key="2">
    <source>
        <dbReference type="Proteomes" id="UP001166093"/>
    </source>
</evidence>
<dbReference type="EMBL" id="JAAWVQ010026963">
    <property type="protein sequence ID" value="MBN3273032.1"/>
    <property type="molecule type" value="Genomic_DNA"/>
</dbReference>
<organism evidence="1 2">
    <name type="scientific">Polyodon spathula</name>
    <name type="common">North American paddlefish</name>
    <name type="synonym">Squalus spathula</name>
    <dbReference type="NCBI Taxonomy" id="7913"/>
    <lineage>
        <taxon>Eukaryota</taxon>
        <taxon>Metazoa</taxon>
        <taxon>Chordata</taxon>
        <taxon>Craniata</taxon>
        <taxon>Vertebrata</taxon>
        <taxon>Euteleostomi</taxon>
        <taxon>Actinopterygii</taxon>
        <taxon>Chondrostei</taxon>
        <taxon>Acipenseriformes</taxon>
        <taxon>Polyodontidae</taxon>
        <taxon>Polyodon</taxon>
    </lineage>
</organism>
<keyword evidence="2" id="KW-1185">Reference proteome</keyword>
<evidence type="ECO:0000313" key="1">
    <source>
        <dbReference type="EMBL" id="MBN3273032.1"/>
    </source>
</evidence>
<reference evidence="1" key="1">
    <citation type="journal article" date="2021" name="Cell">
        <title>Tracing the genetic footprints of vertebrate landing in non-teleost ray-finned fishes.</title>
        <authorList>
            <person name="Bi X."/>
            <person name="Wang K."/>
            <person name="Yang L."/>
            <person name="Pan H."/>
            <person name="Jiang H."/>
            <person name="Wei Q."/>
            <person name="Fang M."/>
            <person name="Yu H."/>
            <person name="Zhu C."/>
            <person name="Cai Y."/>
            <person name="He Y."/>
            <person name="Gan X."/>
            <person name="Zeng H."/>
            <person name="Yu D."/>
            <person name="Zhu Y."/>
            <person name="Jiang H."/>
            <person name="Qiu Q."/>
            <person name="Yang H."/>
            <person name="Zhang Y.E."/>
            <person name="Wang W."/>
            <person name="Zhu M."/>
            <person name="He S."/>
            <person name="Zhang G."/>
        </authorList>
    </citation>
    <scope>NUCLEOTIDE SEQUENCE</scope>
    <source>
        <strain evidence="1">Pddl_001</strain>
    </source>
</reference>
<feature type="non-terminal residue" evidence="1">
    <location>
        <position position="101"/>
    </location>
</feature>
<proteinExistence type="predicted"/>
<gene>
    <name evidence="1" type="primary">Cacna2d1</name>
    <name evidence="1" type="ORF">GTO93_0006993</name>
</gene>